<keyword evidence="4 7" id="KW-0547">Nucleotide-binding</keyword>
<dbReference type="PROSITE" id="PS50011">
    <property type="entry name" value="PROTEIN_KINASE_DOM"/>
    <property type="match status" value="1"/>
</dbReference>
<evidence type="ECO:0000313" key="12">
    <source>
        <dbReference type="Proteomes" id="UP001146793"/>
    </source>
</evidence>
<dbReference type="FunFam" id="1.10.510.10:FF:000551">
    <property type="entry name" value="Non-specific serine/threonine protein kinase"/>
    <property type="match status" value="1"/>
</dbReference>
<evidence type="ECO:0000256" key="6">
    <source>
        <dbReference type="ARBA" id="ARBA00022840"/>
    </source>
</evidence>
<dbReference type="InterPro" id="IPR011009">
    <property type="entry name" value="Kinase-like_dom_sf"/>
</dbReference>
<dbReference type="SMART" id="SM00133">
    <property type="entry name" value="S_TK_X"/>
    <property type="match status" value="1"/>
</dbReference>
<feature type="domain" description="AGC-kinase C-terminal" evidence="10">
    <location>
        <begin position="479"/>
        <end position="553"/>
    </location>
</feature>
<dbReference type="InterPro" id="IPR017441">
    <property type="entry name" value="Protein_kinase_ATP_BS"/>
</dbReference>
<sequence length="585" mass="67870">MHRRRRKTTPLQTERNINSDNKIKNKKKEVKPMYWPARRKSFRKLKYKKKNIPTHQGGNVDFKVIKISSYGKRQKRKLRCSRSGVSNLSGKGTKWFLKSDDVYSITKSPNSSNKFIITVLHRFNFEVEEEDQVERIIDTFRSLNLGKFPKNQRKRSKTIPRSLETTFSFVNDFKITPNSFEYLSLIGQGSYGKVYQVKNKKTQKVYAMKVLNKGEIYRRKQVDHTRTEQLILSTISHSFIVTLHYSFQTEKQLYIVLDYVKGGELFFHLRRAGRGRFPEYLAMFYLAEIILAIEYLHKIHIVYRDLKPENVLLNEDGHIKLTDFGLAKTGVSFGGSNKKKIKKNNSKNGNGKEEGGDKGKVGTMGNNNKEEEGEEKKAQTFCGTPAYFAPEVLLKNAYGKAVDYWTIGVFLFEMLTGRPPFIAENRNEMFRAIIQDQPVYPNYLSEEAIDIISRFLQKNPDKRLGSQGFSEIKKHKFFKKIDWKKLNNKKIVPPFKPIVKNDPNDTSCFDSNLTSRNIVVDESEIPQTTFSLLGKNEFPGFYYERIVTQTSNFNTNDLETLYLEQSSDDLSGSDDENVFVNDEEK</sequence>
<dbReference type="CDD" id="cd05123">
    <property type="entry name" value="STKc_AGC"/>
    <property type="match status" value="1"/>
</dbReference>
<keyword evidence="2" id="KW-0597">Phosphoprotein</keyword>
<evidence type="ECO:0000313" key="11">
    <source>
        <dbReference type="EMBL" id="KAJ3447120.1"/>
    </source>
</evidence>
<dbReference type="Pfam" id="PF00069">
    <property type="entry name" value="Pkinase"/>
    <property type="match status" value="2"/>
</dbReference>
<dbReference type="InterPro" id="IPR008271">
    <property type="entry name" value="Ser/Thr_kinase_AS"/>
</dbReference>
<accession>A0AAV8A311</accession>
<dbReference type="GO" id="GO:0005524">
    <property type="term" value="F:ATP binding"/>
    <property type="evidence" value="ECO:0007669"/>
    <property type="project" value="UniProtKB-UniRule"/>
</dbReference>
<feature type="domain" description="Protein kinase" evidence="9">
    <location>
        <begin position="180"/>
        <end position="478"/>
    </location>
</feature>
<name>A0AAV8A311_9EUKA</name>
<dbReference type="GO" id="GO:0004674">
    <property type="term" value="F:protein serine/threonine kinase activity"/>
    <property type="evidence" value="ECO:0007669"/>
    <property type="project" value="UniProtKB-KW"/>
</dbReference>
<comment type="caution">
    <text evidence="11">The sequence shown here is derived from an EMBL/GenBank/DDBJ whole genome shotgun (WGS) entry which is preliminary data.</text>
</comment>
<keyword evidence="6 7" id="KW-0067">ATP-binding</keyword>
<evidence type="ECO:0000256" key="2">
    <source>
        <dbReference type="ARBA" id="ARBA00022553"/>
    </source>
</evidence>
<proteinExistence type="predicted"/>
<feature type="region of interest" description="Disordered" evidence="8">
    <location>
        <begin position="337"/>
        <end position="376"/>
    </location>
</feature>
<feature type="region of interest" description="Disordered" evidence="8">
    <location>
        <begin position="1"/>
        <end position="29"/>
    </location>
</feature>
<dbReference type="FunFam" id="3.30.200.20:FF:000042">
    <property type="entry name" value="Aurora kinase A"/>
    <property type="match status" value="1"/>
</dbReference>
<dbReference type="PROSITE" id="PS00108">
    <property type="entry name" value="PROTEIN_KINASE_ST"/>
    <property type="match status" value="1"/>
</dbReference>
<dbReference type="EMBL" id="JANTQA010000016">
    <property type="protein sequence ID" value="KAJ3447120.1"/>
    <property type="molecule type" value="Genomic_DNA"/>
</dbReference>
<keyword evidence="3" id="KW-0808">Transferase</keyword>
<evidence type="ECO:0000259" key="9">
    <source>
        <dbReference type="PROSITE" id="PS50011"/>
    </source>
</evidence>
<dbReference type="AlphaFoldDB" id="A0AAV8A311"/>
<keyword evidence="5 11" id="KW-0418">Kinase</keyword>
<evidence type="ECO:0000256" key="7">
    <source>
        <dbReference type="PROSITE-ProRule" id="PRU10141"/>
    </source>
</evidence>
<dbReference type="FunFam" id="1.10.510.10:FF:000465">
    <property type="entry name" value="Non-specific serine/threonine protein kinase"/>
    <property type="match status" value="1"/>
</dbReference>
<dbReference type="Gene3D" id="3.30.200.20">
    <property type="entry name" value="Phosphorylase Kinase, domain 1"/>
    <property type="match status" value="1"/>
</dbReference>
<dbReference type="InterPro" id="IPR000961">
    <property type="entry name" value="AGC-kinase_C"/>
</dbReference>
<dbReference type="SUPFAM" id="SSF56112">
    <property type="entry name" value="Protein kinase-like (PK-like)"/>
    <property type="match status" value="1"/>
</dbReference>
<evidence type="ECO:0000256" key="4">
    <source>
        <dbReference type="ARBA" id="ARBA00022741"/>
    </source>
</evidence>
<dbReference type="InterPro" id="IPR000719">
    <property type="entry name" value="Prot_kinase_dom"/>
</dbReference>
<reference evidence="11" key="1">
    <citation type="submission" date="2022-08" db="EMBL/GenBank/DDBJ databases">
        <title>Novel sulphate-reducing endosymbionts in the free-living metamonad Anaeramoeba.</title>
        <authorList>
            <person name="Jerlstrom-Hultqvist J."/>
            <person name="Cepicka I."/>
            <person name="Gallot-Lavallee L."/>
            <person name="Salas-Leiva D."/>
            <person name="Curtis B.A."/>
            <person name="Zahonova K."/>
            <person name="Pipaliya S."/>
            <person name="Dacks J."/>
            <person name="Roger A.J."/>
        </authorList>
    </citation>
    <scope>NUCLEOTIDE SEQUENCE</scope>
    <source>
        <strain evidence="11">Busselton2</strain>
    </source>
</reference>
<evidence type="ECO:0000256" key="1">
    <source>
        <dbReference type="ARBA" id="ARBA00022527"/>
    </source>
</evidence>
<organism evidence="11 12">
    <name type="scientific">Anaeramoeba flamelloides</name>
    <dbReference type="NCBI Taxonomy" id="1746091"/>
    <lineage>
        <taxon>Eukaryota</taxon>
        <taxon>Metamonada</taxon>
        <taxon>Anaeramoebidae</taxon>
        <taxon>Anaeramoeba</taxon>
    </lineage>
</organism>
<feature type="binding site" evidence="7">
    <location>
        <position position="209"/>
    </location>
    <ligand>
        <name>ATP</name>
        <dbReference type="ChEBI" id="CHEBI:30616"/>
    </ligand>
</feature>
<feature type="region of interest" description="Disordered" evidence="8">
    <location>
        <begin position="565"/>
        <end position="585"/>
    </location>
</feature>
<dbReference type="Proteomes" id="UP001146793">
    <property type="component" value="Unassembled WGS sequence"/>
</dbReference>
<feature type="compositionally biased region" description="Acidic residues" evidence="8">
    <location>
        <begin position="571"/>
        <end position="585"/>
    </location>
</feature>
<protein>
    <submittedName>
        <fullName evidence="11">Non-specific serine/threonine protein kinase</fullName>
    </submittedName>
</protein>
<evidence type="ECO:0000256" key="8">
    <source>
        <dbReference type="SAM" id="MobiDB-lite"/>
    </source>
</evidence>
<dbReference type="Gene3D" id="1.10.510.10">
    <property type="entry name" value="Transferase(Phosphotransferase) domain 1"/>
    <property type="match status" value="1"/>
</dbReference>
<feature type="compositionally biased region" description="Basic and acidic residues" evidence="8">
    <location>
        <begin position="350"/>
        <end position="360"/>
    </location>
</feature>
<gene>
    <name evidence="11" type="ORF">M0812_07339</name>
</gene>
<evidence type="ECO:0000256" key="3">
    <source>
        <dbReference type="ARBA" id="ARBA00022679"/>
    </source>
</evidence>
<dbReference type="InterPro" id="IPR045270">
    <property type="entry name" value="STKc_AGC"/>
</dbReference>
<dbReference type="PROSITE" id="PS51285">
    <property type="entry name" value="AGC_KINASE_CTER"/>
    <property type="match status" value="1"/>
</dbReference>
<dbReference type="PANTHER" id="PTHR24351">
    <property type="entry name" value="RIBOSOMAL PROTEIN S6 KINASE"/>
    <property type="match status" value="1"/>
</dbReference>
<dbReference type="PROSITE" id="PS00107">
    <property type="entry name" value="PROTEIN_KINASE_ATP"/>
    <property type="match status" value="1"/>
</dbReference>
<evidence type="ECO:0000256" key="5">
    <source>
        <dbReference type="ARBA" id="ARBA00022777"/>
    </source>
</evidence>
<evidence type="ECO:0000259" key="10">
    <source>
        <dbReference type="PROSITE" id="PS51285"/>
    </source>
</evidence>
<dbReference type="SMART" id="SM00220">
    <property type="entry name" value="S_TKc"/>
    <property type="match status" value="1"/>
</dbReference>
<keyword evidence="1 11" id="KW-0723">Serine/threonine-protein kinase</keyword>